<dbReference type="Proteomes" id="UP000267585">
    <property type="component" value="Unassembled WGS sequence"/>
</dbReference>
<proteinExistence type="predicted"/>
<gene>
    <name evidence="1" type="ORF">EHW67_01740</name>
</gene>
<sequence length="467" mass="53858">MKGLQIILVIGVLTLFACTPKQSTPRIVIDETHKTESIEQIIEIDSVWAGHPVGFSLYTHGNRQYIAYYNANRNMVVGQRNLGDENFELFTMPPTRRETTAGTSTVLDWDSHNYVTIGVDKDGFIHLSGNMHVHPITYFKSKKPHDISTLVQEMELIGTNEKKCTYPNFMLTKDGELLFHYRDGSSGNGKEIYNIYSCENKSWSRMLDVPLTDGQGLMNAYQRQPTVLEDGWYHVYWVWRDTPDCETNHDLSYMKSPDLKNWFDAFGGKIDLPATLDNKSLIVDPIPVKGGIINLGAKLCLDENNQPVFVYHKYDSAGNLQIYAAHIEDEKWMHKQLTNWDYRWEFSGRGSIDVEFSFKGFKKRKDGHYEVDYWHTKYGNGTILLDNKFKNIGKVLKPEPFDTTLEIEGDFPGLQVKTSKDIGPVNDKNFRYVLKWEALNSNRDQPRQKPWPNPSRLLLYKIKMASE</sequence>
<comment type="caution">
    <text evidence="1">The sequence shown here is derived from an EMBL/GenBank/DDBJ whole genome shotgun (WGS) entry which is preliminary data.</text>
</comment>
<keyword evidence="2" id="KW-1185">Reference proteome</keyword>
<dbReference type="EMBL" id="RQPJ01000001">
    <property type="protein sequence ID" value="RTE55315.1"/>
    <property type="molecule type" value="Genomic_DNA"/>
</dbReference>
<accession>A0A430K8C4</accession>
<dbReference type="AlphaFoldDB" id="A0A430K8C4"/>
<evidence type="ECO:0000313" key="2">
    <source>
        <dbReference type="Proteomes" id="UP000267585"/>
    </source>
</evidence>
<organism evidence="1 2">
    <name type="scientific">Arenibacter aquaticus</name>
    <dbReference type="NCBI Taxonomy" id="2489054"/>
    <lineage>
        <taxon>Bacteria</taxon>
        <taxon>Pseudomonadati</taxon>
        <taxon>Bacteroidota</taxon>
        <taxon>Flavobacteriia</taxon>
        <taxon>Flavobacteriales</taxon>
        <taxon>Flavobacteriaceae</taxon>
        <taxon>Arenibacter</taxon>
    </lineage>
</organism>
<protein>
    <recommendedName>
        <fullName evidence="3">Neuraminidase</fullName>
    </recommendedName>
</protein>
<evidence type="ECO:0008006" key="3">
    <source>
        <dbReference type="Google" id="ProtNLM"/>
    </source>
</evidence>
<dbReference type="Pfam" id="PF15892">
    <property type="entry name" value="BNR_4"/>
    <property type="match status" value="1"/>
</dbReference>
<reference evidence="1 2" key="1">
    <citation type="submission" date="2018-11" db="EMBL/GenBank/DDBJ databases">
        <title>Arenibacter aquaticus sp.nov., a marine bacterium isolated from surface seawater in the South China Sea.</title>
        <authorList>
            <person name="Guo J."/>
            <person name="Sun J."/>
        </authorList>
    </citation>
    <scope>NUCLEOTIDE SEQUENCE [LARGE SCALE GENOMIC DNA]</scope>
    <source>
        <strain evidence="1 2">GUO666</strain>
    </source>
</reference>
<evidence type="ECO:0000313" key="1">
    <source>
        <dbReference type="EMBL" id="RTE55315.1"/>
    </source>
</evidence>
<name>A0A430K8C4_9FLAO</name>
<dbReference type="OrthoDB" id="223410at2"/>
<dbReference type="RefSeq" id="WP_126160618.1">
    <property type="nucleotide sequence ID" value="NZ_RQPJ01000001.1"/>
</dbReference>
<dbReference type="PROSITE" id="PS51257">
    <property type="entry name" value="PROKAR_LIPOPROTEIN"/>
    <property type="match status" value="1"/>
</dbReference>